<evidence type="ECO:0000313" key="1">
    <source>
        <dbReference type="EMBL" id="GIX86695.1"/>
    </source>
</evidence>
<accession>A0AAV4NP66</accession>
<sequence>MRTRSPLATTGCVPWVLAERHELVIREEESVGRNGDESHSADVTCSSFCNGSGKAIPAFIERKDRIDKDMTLDIGPGYVLKEADEQRSDVVHAQNGRIFDCGRQHLSLVSIRTPLSSPPTMEVNLLSGTCHPMKESPGCCSSIVRRLKRFVVSTPLKGSVSQFTDA</sequence>
<keyword evidence="2" id="KW-1185">Reference proteome</keyword>
<evidence type="ECO:0000313" key="2">
    <source>
        <dbReference type="Proteomes" id="UP001054945"/>
    </source>
</evidence>
<dbReference type="EMBL" id="BPLR01021162">
    <property type="protein sequence ID" value="GIX86695.1"/>
    <property type="molecule type" value="Genomic_DNA"/>
</dbReference>
<comment type="caution">
    <text evidence="1">The sequence shown here is derived from an EMBL/GenBank/DDBJ whole genome shotgun (WGS) entry which is preliminary data.</text>
</comment>
<name>A0AAV4NP66_CAEEX</name>
<proteinExistence type="predicted"/>
<gene>
    <name evidence="1" type="ORF">CEXT_488661</name>
</gene>
<dbReference type="Proteomes" id="UP001054945">
    <property type="component" value="Unassembled WGS sequence"/>
</dbReference>
<protein>
    <submittedName>
        <fullName evidence="1">Uncharacterized protein</fullName>
    </submittedName>
</protein>
<organism evidence="1 2">
    <name type="scientific">Caerostris extrusa</name>
    <name type="common">Bark spider</name>
    <name type="synonym">Caerostris bankana</name>
    <dbReference type="NCBI Taxonomy" id="172846"/>
    <lineage>
        <taxon>Eukaryota</taxon>
        <taxon>Metazoa</taxon>
        <taxon>Ecdysozoa</taxon>
        <taxon>Arthropoda</taxon>
        <taxon>Chelicerata</taxon>
        <taxon>Arachnida</taxon>
        <taxon>Araneae</taxon>
        <taxon>Araneomorphae</taxon>
        <taxon>Entelegynae</taxon>
        <taxon>Araneoidea</taxon>
        <taxon>Araneidae</taxon>
        <taxon>Caerostris</taxon>
    </lineage>
</organism>
<reference evidence="1 2" key="1">
    <citation type="submission" date="2021-06" db="EMBL/GenBank/DDBJ databases">
        <title>Caerostris extrusa draft genome.</title>
        <authorList>
            <person name="Kono N."/>
            <person name="Arakawa K."/>
        </authorList>
    </citation>
    <scope>NUCLEOTIDE SEQUENCE [LARGE SCALE GENOMIC DNA]</scope>
</reference>
<dbReference type="AlphaFoldDB" id="A0AAV4NP66"/>